<dbReference type="EMBL" id="JAHLFU010000091">
    <property type="protein sequence ID" value="MBU3853140.1"/>
    <property type="molecule type" value="Genomic_DNA"/>
</dbReference>
<dbReference type="Proteomes" id="UP000823865">
    <property type="component" value="Unassembled WGS sequence"/>
</dbReference>
<evidence type="ECO:0000313" key="1">
    <source>
        <dbReference type="EMBL" id="MBU3853140.1"/>
    </source>
</evidence>
<reference evidence="1" key="1">
    <citation type="journal article" date="2021" name="PeerJ">
        <title>Extensive microbial diversity within the chicken gut microbiome revealed by metagenomics and culture.</title>
        <authorList>
            <person name="Gilroy R."/>
            <person name="Ravi A."/>
            <person name="Getino M."/>
            <person name="Pursley I."/>
            <person name="Horton D.L."/>
            <person name="Alikhan N.F."/>
            <person name="Baker D."/>
            <person name="Gharbi K."/>
            <person name="Hall N."/>
            <person name="Watson M."/>
            <person name="Adriaenssens E.M."/>
            <person name="Foster-Nyarko E."/>
            <person name="Jarju S."/>
            <person name="Secka A."/>
            <person name="Antonio M."/>
            <person name="Oren A."/>
            <person name="Chaudhuri R.R."/>
            <person name="La Ragione R."/>
            <person name="Hildebrand F."/>
            <person name="Pallen M.J."/>
        </authorList>
    </citation>
    <scope>NUCLEOTIDE SEQUENCE</scope>
    <source>
        <strain evidence="1">G3-2149</strain>
    </source>
</reference>
<dbReference type="AlphaFoldDB" id="A0A9E2L6V9"/>
<name>A0A9E2L6V9_9BACT</name>
<protein>
    <submittedName>
        <fullName evidence="1">Uncharacterized protein</fullName>
    </submittedName>
</protein>
<organism evidence="1 2">
    <name type="scientific">Candidatus Paraprevotella stercoravium</name>
    <dbReference type="NCBI Taxonomy" id="2838725"/>
    <lineage>
        <taxon>Bacteria</taxon>
        <taxon>Pseudomonadati</taxon>
        <taxon>Bacteroidota</taxon>
        <taxon>Bacteroidia</taxon>
        <taxon>Bacteroidales</taxon>
        <taxon>Prevotellaceae</taxon>
        <taxon>Paraprevotella</taxon>
    </lineage>
</organism>
<reference evidence="1" key="2">
    <citation type="submission" date="2021-04" db="EMBL/GenBank/DDBJ databases">
        <authorList>
            <person name="Gilroy R."/>
        </authorList>
    </citation>
    <scope>NUCLEOTIDE SEQUENCE</scope>
    <source>
        <strain evidence="1">G3-2149</strain>
    </source>
</reference>
<comment type="caution">
    <text evidence="1">The sequence shown here is derived from an EMBL/GenBank/DDBJ whole genome shotgun (WGS) entry which is preliminary data.</text>
</comment>
<dbReference type="InterPro" id="IPR045724">
    <property type="entry name" value="DUF6078"/>
</dbReference>
<proteinExistence type="predicted"/>
<gene>
    <name evidence="1" type="ORF">H9789_04880</name>
</gene>
<sequence>MRRKLYKDVPEEYPVCQLNDCPKAKNCLRQLAYAPLMKRDRYLKMINPAFCTKDEQCTFFRDSSSVIYARGFKRMQENMLPKQYDIFMRILKEQFGHNQYYERRRGNIPIPPEEQKIILAALKEAGINKDLEFDTYEENIRW</sequence>
<evidence type="ECO:0000313" key="2">
    <source>
        <dbReference type="Proteomes" id="UP000823865"/>
    </source>
</evidence>
<dbReference type="Pfam" id="PF19555">
    <property type="entry name" value="DUF6078"/>
    <property type="match status" value="1"/>
</dbReference>
<accession>A0A9E2L6V9</accession>